<keyword evidence="10" id="KW-0067">ATP-binding</keyword>
<dbReference type="FunFam" id="3.40.50.300:FF:001033">
    <property type="entry name" value="Shikimate kinase 2, chloroplastic"/>
    <property type="match status" value="1"/>
</dbReference>
<dbReference type="SUPFAM" id="SSF52540">
    <property type="entry name" value="P-loop containing nucleoside triphosphate hydrolases"/>
    <property type="match status" value="1"/>
</dbReference>
<evidence type="ECO:0000256" key="4">
    <source>
        <dbReference type="ARBA" id="ARBA00006997"/>
    </source>
</evidence>
<evidence type="ECO:0000256" key="10">
    <source>
        <dbReference type="ARBA" id="ARBA00022840"/>
    </source>
</evidence>
<keyword evidence="9" id="KW-0418">Kinase</keyword>
<dbReference type="PRINTS" id="PR01100">
    <property type="entry name" value="SHIKIMTKNASE"/>
</dbReference>
<evidence type="ECO:0000256" key="8">
    <source>
        <dbReference type="ARBA" id="ARBA00022741"/>
    </source>
</evidence>
<comment type="catalytic activity">
    <reaction evidence="12">
        <text>shikimate + ATP = 3-phosphoshikimate + ADP + H(+)</text>
        <dbReference type="Rhea" id="RHEA:13121"/>
        <dbReference type="ChEBI" id="CHEBI:15378"/>
        <dbReference type="ChEBI" id="CHEBI:30616"/>
        <dbReference type="ChEBI" id="CHEBI:36208"/>
        <dbReference type="ChEBI" id="CHEBI:145989"/>
        <dbReference type="ChEBI" id="CHEBI:456216"/>
        <dbReference type="EC" id="2.7.1.71"/>
    </reaction>
</comment>
<dbReference type="PROSITE" id="PS01128">
    <property type="entry name" value="SHIKIMATE_KINASE"/>
    <property type="match status" value="1"/>
</dbReference>
<dbReference type="GO" id="GO:0009507">
    <property type="term" value="C:chloroplast"/>
    <property type="evidence" value="ECO:0007669"/>
    <property type="project" value="UniProtKB-SubCell"/>
</dbReference>
<dbReference type="PANTHER" id="PTHR21087:SF20">
    <property type="entry name" value="SHIKIMATE KINASE"/>
    <property type="match status" value="1"/>
</dbReference>
<keyword evidence="6" id="KW-0028">Amino-acid biosynthesis</keyword>
<dbReference type="InterPro" id="IPR023000">
    <property type="entry name" value="Shikimate_kinase_CS"/>
</dbReference>
<evidence type="ECO:0000256" key="5">
    <source>
        <dbReference type="ARBA" id="ARBA00012154"/>
    </source>
</evidence>
<dbReference type="InterPro" id="IPR031322">
    <property type="entry name" value="Shikimate/glucono_kinase"/>
</dbReference>
<comment type="similarity">
    <text evidence="4">Belongs to the shikimate kinase family.</text>
</comment>
<comment type="pathway">
    <text evidence="3">Metabolic intermediate biosynthesis; chorismate biosynthesis; chorismate from D-erythrose 4-phosphate and phosphoenolpyruvate: step 5/7.</text>
</comment>
<dbReference type="InterPro" id="IPR000623">
    <property type="entry name" value="Shikimate_kinase/TSH1"/>
</dbReference>
<comment type="caution">
    <text evidence="13">The sequence shown here is derived from an EMBL/GenBank/DDBJ whole genome shotgun (WGS) entry which is preliminary data.</text>
</comment>
<proteinExistence type="inferred from homology"/>
<evidence type="ECO:0000256" key="12">
    <source>
        <dbReference type="ARBA" id="ARBA00048567"/>
    </source>
</evidence>
<evidence type="ECO:0000256" key="1">
    <source>
        <dbReference type="ARBA" id="ARBA00002641"/>
    </source>
</evidence>
<accession>A0AAE1TDS9</accession>
<comment type="function">
    <text evidence="1">Catalyzes the specific phosphorylation of the 3-hydroxyl group of shikimic acid using ATP as a cosubstrate.</text>
</comment>
<keyword evidence="11" id="KW-0057">Aromatic amino acid biosynthesis</keyword>
<name>A0AAE1TDS9_9FABA</name>
<dbReference type="GO" id="GO:0005829">
    <property type="term" value="C:cytosol"/>
    <property type="evidence" value="ECO:0007669"/>
    <property type="project" value="TreeGrafter"/>
</dbReference>
<dbReference type="HAMAP" id="MF_00109">
    <property type="entry name" value="Shikimate_kinase"/>
    <property type="match status" value="1"/>
</dbReference>
<evidence type="ECO:0000256" key="6">
    <source>
        <dbReference type="ARBA" id="ARBA00022605"/>
    </source>
</evidence>
<dbReference type="Proteomes" id="UP001293593">
    <property type="component" value="Unassembled WGS sequence"/>
</dbReference>
<dbReference type="AlphaFoldDB" id="A0AAE1TDS9"/>
<keyword evidence="8" id="KW-0547">Nucleotide-binding</keyword>
<dbReference type="PANTHER" id="PTHR21087">
    <property type="entry name" value="SHIKIMATE KINASE"/>
    <property type="match status" value="1"/>
</dbReference>
<gene>
    <name evidence="13" type="ORF">QN277_011756</name>
</gene>
<dbReference type="GO" id="GO:0009073">
    <property type="term" value="P:aromatic amino acid family biosynthetic process"/>
    <property type="evidence" value="ECO:0007669"/>
    <property type="project" value="UniProtKB-KW"/>
</dbReference>
<dbReference type="GO" id="GO:0004765">
    <property type="term" value="F:shikimate kinase activity"/>
    <property type="evidence" value="ECO:0007669"/>
    <property type="project" value="UniProtKB-EC"/>
</dbReference>
<reference evidence="13" key="1">
    <citation type="submission" date="2023-10" db="EMBL/GenBank/DDBJ databases">
        <title>Chromosome-level genome of the transformable northern wattle, Acacia crassicarpa.</title>
        <authorList>
            <person name="Massaro I."/>
            <person name="Sinha N.R."/>
            <person name="Poethig S."/>
            <person name="Leichty A.R."/>
        </authorList>
    </citation>
    <scope>NUCLEOTIDE SEQUENCE</scope>
    <source>
        <strain evidence="13">Acra3RX</strain>
        <tissue evidence="13">Leaf</tissue>
    </source>
</reference>
<evidence type="ECO:0000256" key="3">
    <source>
        <dbReference type="ARBA" id="ARBA00004842"/>
    </source>
</evidence>
<evidence type="ECO:0000256" key="9">
    <source>
        <dbReference type="ARBA" id="ARBA00022777"/>
    </source>
</evidence>
<dbReference type="InterPro" id="IPR027417">
    <property type="entry name" value="P-loop_NTPase"/>
</dbReference>
<organism evidence="13 14">
    <name type="scientific">Acacia crassicarpa</name>
    <name type="common">northern wattle</name>
    <dbReference type="NCBI Taxonomy" id="499986"/>
    <lineage>
        <taxon>Eukaryota</taxon>
        <taxon>Viridiplantae</taxon>
        <taxon>Streptophyta</taxon>
        <taxon>Embryophyta</taxon>
        <taxon>Tracheophyta</taxon>
        <taxon>Spermatophyta</taxon>
        <taxon>Magnoliopsida</taxon>
        <taxon>eudicotyledons</taxon>
        <taxon>Gunneridae</taxon>
        <taxon>Pentapetalae</taxon>
        <taxon>rosids</taxon>
        <taxon>fabids</taxon>
        <taxon>Fabales</taxon>
        <taxon>Fabaceae</taxon>
        <taxon>Caesalpinioideae</taxon>
        <taxon>mimosoid clade</taxon>
        <taxon>Acacieae</taxon>
        <taxon>Acacia</taxon>
    </lineage>
</organism>
<dbReference type="EC" id="2.7.1.71" evidence="5"/>
<protein>
    <recommendedName>
        <fullName evidence="5">shikimate kinase</fullName>
        <ecNumber evidence="5">2.7.1.71</ecNumber>
    </recommendedName>
</protein>
<dbReference type="Gene3D" id="3.40.50.300">
    <property type="entry name" value="P-loop containing nucleotide triphosphate hydrolases"/>
    <property type="match status" value="1"/>
</dbReference>
<evidence type="ECO:0000313" key="14">
    <source>
        <dbReference type="Proteomes" id="UP001293593"/>
    </source>
</evidence>
<sequence>MGTICGQSLQYCTWFVSKVFGRGSHSSFLVNKTNKLSDYSQRKHASKTWEAKCLEVSHSTKSSQAPTVEPRKCDAYFDENWLLKTKGQEVSSHLNGCNICLVGMMGSGKTTVGKFFSEALNYSFVDGDHFVEEFMGGISVAQIFNQYGESFFRDIESEALKELSLMPCKVIATGGGAVVRPVNWEYFKRGISVYLNVPLDALAKRIAAVGTGSRPLLDSTGDAYTMAIVGLSPISKKRSGAYANADITVSLLDVAAKLGDEDVLNIPPAAIATEVLLQIEKFLGGASSTSVDKLS</sequence>
<evidence type="ECO:0000256" key="2">
    <source>
        <dbReference type="ARBA" id="ARBA00004229"/>
    </source>
</evidence>
<evidence type="ECO:0000256" key="11">
    <source>
        <dbReference type="ARBA" id="ARBA00023141"/>
    </source>
</evidence>
<evidence type="ECO:0000256" key="7">
    <source>
        <dbReference type="ARBA" id="ARBA00022679"/>
    </source>
</evidence>
<evidence type="ECO:0000313" key="13">
    <source>
        <dbReference type="EMBL" id="KAK4280085.1"/>
    </source>
</evidence>
<comment type="subcellular location">
    <subcellularLocation>
        <location evidence="2">Plastid</location>
        <location evidence="2">Chloroplast</location>
    </subcellularLocation>
</comment>
<dbReference type="GO" id="GO:0008652">
    <property type="term" value="P:amino acid biosynthetic process"/>
    <property type="evidence" value="ECO:0007669"/>
    <property type="project" value="UniProtKB-KW"/>
</dbReference>
<keyword evidence="7" id="KW-0808">Transferase</keyword>
<dbReference type="EMBL" id="JAWXYG010000002">
    <property type="protein sequence ID" value="KAK4280085.1"/>
    <property type="molecule type" value="Genomic_DNA"/>
</dbReference>
<dbReference type="Pfam" id="PF01202">
    <property type="entry name" value="SKI"/>
    <property type="match status" value="1"/>
</dbReference>
<dbReference type="GO" id="GO:0005524">
    <property type="term" value="F:ATP binding"/>
    <property type="evidence" value="ECO:0007669"/>
    <property type="project" value="UniProtKB-KW"/>
</dbReference>
<keyword evidence="14" id="KW-1185">Reference proteome</keyword>
<dbReference type="CDD" id="cd00464">
    <property type="entry name" value="SK"/>
    <property type="match status" value="1"/>
</dbReference>